<evidence type="ECO:0000259" key="7">
    <source>
        <dbReference type="SMART" id="SM00380"/>
    </source>
</evidence>
<dbReference type="GO" id="GO:0003700">
    <property type="term" value="F:DNA-binding transcription factor activity"/>
    <property type="evidence" value="ECO:0007669"/>
    <property type="project" value="InterPro"/>
</dbReference>
<protein>
    <submittedName>
        <fullName evidence="8">Ethylene-responsive transcription factor ERF015</fullName>
    </submittedName>
</protein>
<dbReference type="OrthoDB" id="1918918at2759"/>
<evidence type="ECO:0000256" key="6">
    <source>
        <dbReference type="ARBA" id="ARBA00024343"/>
    </source>
</evidence>
<name>A0A5N5H8B8_9ROSA</name>
<evidence type="ECO:0000256" key="3">
    <source>
        <dbReference type="ARBA" id="ARBA00023125"/>
    </source>
</evidence>
<keyword evidence="3" id="KW-0238">DNA-binding</keyword>
<evidence type="ECO:0000256" key="4">
    <source>
        <dbReference type="ARBA" id="ARBA00023163"/>
    </source>
</evidence>
<reference evidence="8 9" key="1">
    <citation type="submission" date="2019-09" db="EMBL/GenBank/DDBJ databases">
        <authorList>
            <person name="Ou C."/>
        </authorList>
    </citation>
    <scope>NUCLEOTIDE SEQUENCE [LARGE SCALE GENOMIC DNA]</scope>
    <source>
        <strain evidence="8">S2</strain>
        <tissue evidence="8">Leaf</tissue>
    </source>
</reference>
<comment type="caution">
    <text evidence="8">The sequence shown here is derived from an EMBL/GenBank/DDBJ whole genome shotgun (WGS) entry which is preliminary data.</text>
</comment>
<evidence type="ECO:0000313" key="9">
    <source>
        <dbReference type="Proteomes" id="UP000327157"/>
    </source>
</evidence>
<reference evidence="9" key="2">
    <citation type="submission" date="2019-10" db="EMBL/GenBank/DDBJ databases">
        <title>A de novo genome assembly of a pear dwarfing rootstock.</title>
        <authorList>
            <person name="Wang F."/>
            <person name="Wang J."/>
            <person name="Li S."/>
            <person name="Zhang Y."/>
            <person name="Fang M."/>
            <person name="Ma L."/>
            <person name="Zhao Y."/>
            <person name="Jiang S."/>
        </authorList>
    </citation>
    <scope>NUCLEOTIDE SEQUENCE [LARGE SCALE GENOMIC DNA]</scope>
</reference>
<organism evidence="8 9">
    <name type="scientific">Pyrus ussuriensis x Pyrus communis</name>
    <dbReference type="NCBI Taxonomy" id="2448454"/>
    <lineage>
        <taxon>Eukaryota</taxon>
        <taxon>Viridiplantae</taxon>
        <taxon>Streptophyta</taxon>
        <taxon>Embryophyta</taxon>
        <taxon>Tracheophyta</taxon>
        <taxon>Spermatophyta</taxon>
        <taxon>Magnoliopsida</taxon>
        <taxon>eudicotyledons</taxon>
        <taxon>Gunneridae</taxon>
        <taxon>Pentapetalae</taxon>
        <taxon>rosids</taxon>
        <taxon>fabids</taxon>
        <taxon>Rosales</taxon>
        <taxon>Rosaceae</taxon>
        <taxon>Amygdaloideae</taxon>
        <taxon>Maleae</taxon>
        <taxon>Pyrus</taxon>
    </lineage>
</organism>
<dbReference type="EMBL" id="SMOL01000231">
    <property type="protein sequence ID" value="KAB2623217.1"/>
    <property type="molecule type" value="Genomic_DNA"/>
</dbReference>
<sequence length="160" mass="17498">MDMGRTSTLKKVRRQRAPGRYKGVRMRAWARWAARAYDAAVYCIHGASAELNFSENKRPVPPTSSAVHVKMKDIQAIATYFSSADVSVSTLVSCTMTTQVPSDKPASPNLLISTGMATDYEVDCGSFAPSCATEAAVTSPENLQLDDFLMLDTGWIAEFY</sequence>
<accession>A0A5N5H8B8</accession>
<dbReference type="InterPro" id="IPR001471">
    <property type="entry name" value="AP2/ERF_dom"/>
</dbReference>
<dbReference type="PANTHER" id="PTHR31985">
    <property type="entry name" value="ETHYLENE-RESPONSIVE TRANSCRIPTION FACTOR ERF042-RELATED"/>
    <property type="match status" value="1"/>
</dbReference>
<keyword evidence="2" id="KW-0805">Transcription regulation</keyword>
<proteinExistence type="inferred from homology"/>
<evidence type="ECO:0000256" key="2">
    <source>
        <dbReference type="ARBA" id="ARBA00023015"/>
    </source>
</evidence>
<dbReference type="InterPro" id="IPR051032">
    <property type="entry name" value="AP2/ERF_TF_ERF_subfamily"/>
</dbReference>
<dbReference type="PANTHER" id="PTHR31985:SF273">
    <property type="entry name" value="ETHYLENE-RESPONSIVE TRANSCRIPTION FACTOR ERF017"/>
    <property type="match status" value="1"/>
</dbReference>
<dbReference type="SMART" id="SM00380">
    <property type="entry name" value="AP2"/>
    <property type="match status" value="1"/>
</dbReference>
<reference evidence="8 9" key="3">
    <citation type="submission" date="2019-11" db="EMBL/GenBank/DDBJ databases">
        <title>A de novo genome assembly of a pear dwarfing rootstock.</title>
        <authorList>
            <person name="Wang F."/>
            <person name="Wang J."/>
            <person name="Li S."/>
            <person name="Zhang Y."/>
            <person name="Fang M."/>
            <person name="Ma L."/>
            <person name="Zhao Y."/>
            <person name="Jiang S."/>
        </authorList>
    </citation>
    <scope>NUCLEOTIDE SEQUENCE [LARGE SCALE GENOMIC DNA]</scope>
    <source>
        <strain evidence="8">S2</strain>
        <tissue evidence="8">Leaf</tissue>
    </source>
</reference>
<dbReference type="AlphaFoldDB" id="A0A5N5H8B8"/>
<comment type="subcellular location">
    <subcellularLocation>
        <location evidence="1">Nucleus</location>
    </subcellularLocation>
</comment>
<dbReference type="Proteomes" id="UP000327157">
    <property type="component" value="Chromosome 4"/>
</dbReference>
<keyword evidence="4" id="KW-0804">Transcription</keyword>
<feature type="domain" description="AP2/ERF" evidence="7">
    <location>
        <begin position="20"/>
        <end position="60"/>
    </location>
</feature>
<evidence type="ECO:0000256" key="5">
    <source>
        <dbReference type="ARBA" id="ARBA00023242"/>
    </source>
</evidence>
<gene>
    <name evidence="8" type="ORF">D8674_025399</name>
</gene>
<dbReference type="GO" id="GO:0003677">
    <property type="term" value="F:DNA binding"/>
    <property type="evidence" value="ECO:0007669"/>
    <property type="project" value="UniProtKB-KW"/>
</dbReference>
<keyword evidence="5" id="KW-0539">Nucleus</keyword>
<evidence type="ECO:0000313" key="8">
    <source>
        <dbReference type="EMBL" id="KAB2623217.1"/>
    </source>
</evidence>
<dbReference type="GO" id="GO:0005634">
    <property type="term" value="C:nucleus"/>
    <property type="evidence" value="ECO:0007669"/>
    <property type="project" value="UniProtKB-SubCell"/>
</dbReference>
<keyword evidence="9" id="KW-1185">Reference proteome</keyword>
<evidence type="ECO:0000256" key="1">
    <source>
        <dbReference type="ARBA" id="ARBA00004123"/>
    </source>
</evidence>
<comment type="similarity">
    <text evidence="6">Belongs to the AP2/ERF transcription factor family. ERF subfamily.</text>
</comment>